<comment type="caution">
    <text evidence="1">The sequence shown here is derived from an EMBL/GenBank/DDBJ whole genome shotgun (WGS) entry which is preliminary data.</text>
</comment>
<evidence type="ECO:0000313" key="2">
    <source>
        <dbReference type="Proteomes" id="UP000231139"/>
    </source>
</evidence>
<dbReference type="Proteomes" id="UP000231139">
    <property type="component" value="Unassembled WGS sequence"/>
</dbReference>
<dbReference type="EMBL" id="PCWK01000030">
    <property type="protein sequence ID" value="PIR02520.1"/>
    <property type="molecule type" value="Genomic_DNA"/>
</dbReference>
<gene>
    <name evidence="1" type="ORF">COV62_01280</name>
</gene>
<reference evidence="1 2" key="1">
    <citation type="submission" date="2017-09" db="EMBL/GenBank/DDBJ databases">
        <title>Depth-based differentiation of microbial function through sediment-hosted aquifers and enrichment of novel symbionts in the deep terrestrial subsurface.</title>
        <authorList>
            <person name="Probst A.J."/>
            <person name="Ladd B."/>
            <person name="Jarett J.K."/>
            <person name="Geller-Mcgrath D.E."/>
            <person name="Sieber C.M."/>
            <person name="Emerson J.B."/>
            <person name="Anantharaman K."/>
            <person name="Thomas B.C."/>
            <person name="Malmstrom R."/>
            <person name="Stieglmeier M."/>
            <person name="Klingl A."/>
            <person name="Woyke T."/>
            <person name="Ryan C.M."/>
            <person name="Banfield J.F."/>
        </authorList>
    </citation>
    <scope>NUCLEOTIDE SEQUENCE [LARGE SCALE GENOMIC DNA]</scope>
    <source>
        <strain evidence="1">CG11_big_fil_rev_8_21_14_0_20_35_11</strain>
    </source>
</reference>
<evidence type="ECO:0000313" key="1">
    <source>
        <dbReference type="EMBL" id="PIR02520.1"/>
    </source>
</evidence>
<sequence length="176" mass="20024">MVVGVADPLSVLLKSGWDCLKKFMLNSGYFALACYEGKFPLVYVPNAQNAEEAKNKVQDKIGKALSMNPKRDSNAPVLFVVYSFEKNELEISFEKNGQTKKIKNIDEVDPTLRRGYIQGLMKSIKILRESISRENFEILLEYAGIKTKIQSENKKARRAFADYLEISEAQLEEIFS</sequence>
<proteinExistence type="predicted"/>
<accession>A0A2H0N0V1</accession>
<dbReference type="AlphaFoldDB" id="A0A2H0N0V1"/>
<name>A0A2H0N0V1_9BACT</name>
<organism evidence="1 2">
    <name type="scientific">Candidatus Nealsonbacteria bacterium CG11_big_fil_rev_8_21_14_0_20_35_11</name>
    <dbReference type="NCBI Taxonomy" id="1974713"/>
    <lineage>
        <taxon>Bacteria</taxon>
        <taxon>Candidatus Nealsoniibacteriota</taxon>
    </lineage>
</organism>
<protein>
    <submittedName>
        <fullName evidence="1">Uncharacterized protein</fullName>
    </submittedName>
</protein>